<dbReference type="PROSITE" id="PS50157">
    <property type="entry name" value="ZINC_FINGER_C2H2_2"/>
    <property type="match status" value="2"/>
</dbReference>
<dbReference type="OrthoDB" id="10004641at2759"/>
<sequence length="376" mass="43141">MIIIKIIWLVIKNGDGYLPESQSSSDNEEIYPQNLLGVAYKTSVNNSKEVRDDDGKYVCTKCGKSYIASTSLRRHQRLECGVDPAQKCHICNRRFRHKFVLTAHINNCERKVLGIEKYLEDFGRTWRKTSKKVYQSLGLPGFRAVDSRPTLVCHRCHLLFSTLKIERVWSWCVKSEVSSNPEEENSTNPDLESAEPQKAPPRVNKPNTTFVCASCGRKYARKSSLRRHKKKCVVEPTLQCIICEEKFYKNYQLELHMKQCLKRIQTRTDSVVGCRDPGTVRAAVPGTSGTRDERQNEWNICVGICGPVDAVVRLQRLRERVQVAGQPEEAPEGRVWEQRKTIFLQRLLQEIQIPIRAHEPHICLSLAADNRPESLH</sequence>
<keyword evidence="4 7" id="KW-0863">Zinc-finger</keyword>
<proteinExistence type="predicted"/>
<evidence type="ECO:0000313" key="11">
    <source>
        <dbReference type="Proteomes" id="UP000786811"/>
    </source>
</evidence>
<dbReference type="SMART" id="SM00355">
    <property type="entry name" value="ZnF_C2H2"/>
    <property type="match status" value="4"/>
</dbReference>
<keyword evidence="5" id="KW-0862">Zinc</keyword>
<keyword evidence="2" id="KW-0479">Metal-binding</keyword>
<dbReference type="InterPro" id="IPR036236">
    <property type="entry name" value="Znf_C2H2_sf"/>
</dbReference>
<dbReference type="Pfam" id="PF00096">
    <property type="entry name" value="zf-C2H2"/>
    <property type="match status" value="3"/>
</dbReference>
<dbReference type="PANTHER" id="PTHR24394">
    <property type="entry name" value="ZINC FINGER PROTEIN"/>
    <property type="match status" value="1"/>
</dbReference>
<evidence type="ECO:0000256" key="1">
    <source>
        <dbReference type="ARBA" id="ARBA00004123"/>
    </source>
</evidence>
<keyword evidence="6" id="KW-0539">Nucleus</keyword>
<name>A0A8J2MVF9_COTCN</name>
<comment type="subcellular location">
    <subcellularLocation>
        <location evidence="1">Nucleus</location>
    </subcellularLocation>
</comment>
<dbReference type="AlphaFoldDB" id="A0A8J2MVF9"/>
<feature type="domain" description="C2H2-type" evidence="9">
    <location>
        <begin position="210"/>
        <end position="230"/>
    </location>
</feature>
<dbReference type="Proteomes" id="UP000786811">
    <property type="component" value="Unassembled WGS sequence"/>
</dbReference>
<dbReference type="Gene3D" id="3.30.160.60">
    <property type="entry name" value="Classic Zinc Finger"/>
    <property type="match status" value="2"/>
</dbReference>
<keyword evidence="3" id="KW-0677">Repeat</keyword>
<feature type="domain" description="C2H2-type" evidence="9">
    <location>
        <begin position="57"/>
        <end position="84"/>
    </location>
</feature>
<dbReference type="GO" id="GO:0000981">
    <property type="term" value="F:DNA-binding transcription factor activity, RNA polymerase II-specific"/>
    <property type="evidence" value="ECO:0007669"/>
    <property type="project" value="TreeGrafter"/>
</dbReference>
<evidence type="ECO:0000256" key="7">
    <source>
        <dbReference type="PROSITE-ProRule" id="PRU00042"/>
    </source>
</evidence>
<reference evidence="10" key="1">
    <citation type="submission" date="2021-04" db="EMBL/GenBank/DDBJ databases">
        <authorList>
            <person name="Chebbi M.A.C M."/>
        </authorList>
    </citation>
    <scope>NUCLEOTIDE SEQUENCE</scope>
</reference>
<evidence type="ECO:0000256" key="5">
    <source>
        <dbReference type="ARBA" id="ARBA00022833"/>
    </source>
</evidence>
<evidence type="ECO:0000256" key="4">
    <source>
        <dbReference type="ARBA" id="ARBA00022771"/>
    </source>
</evidence>
<dbReference type="GO" id="GO:0005634">
    <property type="term" value="C:nucleus"/>
    <property type="evidence" value="ECO:0007669"/>
    <property type="project" value="UniProtKB-SubCell"/>
</dbReference>
<dbReference type="PANTHER" id="PTHR24394:SF29">
    <property type="entry name" value="MYONEURIN"/>
    <property type="match status" value="1"/>
</dbReference>
<evidence type="ECO:0000256" key="2">
    <source>
        <dbReference type="ARBA" id="ARBA00022723"/>
    </source>
</evidence>
<dbReference type="InterPro" id="IPR013087">
    <property type="entry name" value="Znf_C2H2_type"/>
</dbReference>
<evidence type="ECO:0000259" key="9">
    <source>
        <dbReference type="PROSITE" id="PS50157"/>
    </source>
</evidence>
<dbReference type="SUPFAM" id="SSF57667">
    <property type="entry name" value="beta-beta-alpha zinc fingers"/>
    <property type="match status" value="2"/>
</dbReference>
<evidence type="ECO:0000256" key="8">
    <source>
        <dbReference type="SAM" id="MobiDB-lite"/>
    </source>
</evidence>
<protein>
    <submittedName>
        <fullName evidence="10">Similar to ZNF350: Zinc finger protein 350 (Bos taurus)</fullName>
    </submittedName>
</protein>
<dbReference type="EMBL" id="CAJNRD030001121">
    <property type="protein sequence ID" value="CAG5097763.1"/>
    <property type="molecule type" value="Genomic_DNA"/>
</dbReference>
<keyword evidence="11" id="KW-1185">Reference proteome</keyword>
<feature type="region of interest" description="Disordered" evidence="8">
    <location>
        <begin position="179"/>
        <end position="203"/>
    </location>
</feature>
<dbReference type="GO" id="GO:0008270">
    <property type="term" value="F:zinc ion binding"/>
    <property type="evidence" value="ECO:0007669"/>
    <property type="project" value="UniProtKB-KW"/>
</dbReference>
<evidence type="ECO:0000256" key="3">
    <source>
        <dbReference type="ARBA" id="ARBA00022737"/>
    </source>
</evidence>
<accession>A0A8J2MVF9</accession>
<gene>
    <name evidence="10" type="ORF">HICCMSTLAB_LOCUS8865</name>
</gene>
<evidence type="ECO:0000256" key="6">
    <source>
        <dbReference type="ARBA" id="ARBA00023242"/>
    </source>
</evidence>
<evidence type="ECO:0000313" key="10">
    <source>
        <dbReference type="EMBL" id="CAG5097763.1"/>
    </source>
</evidence>
<organism evidence="10 11">
    <name type="scientific">Cotesia congregata</name>
    <name type="common">Parasitoid wasp</name>
    <name type="synonym">Apanteles congregatus</name>
    <dbReference type="NCBI Taxonomy" id="51543"/>
    <lineage>
        <taxon>Eukaryota</taxon>
        <taxon>Metazoa</taxon>
        <taxon>Ecdysozoa</taxon>
        <taxon>Arthropoda</taxon>
        <taxon>Hexapoda</taxon>
        <taxon>Insecta</taxon>
        <taxon>Pterygota</taxon>
        <taxon>Neoptera</taxon>
        <taxon>Endopterygota</taxon>
        <taxon>Hymenoptera</taxon>
        <taxon>Apocrita</taxon>
        <taxon>Ichneumonoidea</taxon>
        <taxon>Braconidae</taxon>
        <taxon>Microgastrinae</taxon>
        <taxon>Cotesia</taxon>
    </lineage>
</organism>
<comment type="caution">
    <text evidence="10">The sequence shown here is derived from an EMBL/GenBank/DDBJ whole genome shotgun (WGS) entry which is preliminary data.</text>
</comment>